<evidence type="ECO:0000313" key="2">
    <source>
        <dbReference type="EMBL" id="GMI29154.1"/>
    </source>
</evidence>
<gene>
    <name evidence="2" type="ORF">TeGR_g12667</name>
</gene>
<evidence type="ECO:0000256" key="1">
    <source>
        <dbReference type="SAM" id="MobiDB-lite"/>
    </source>
</evidence>
<protein>
    <recommendedName>
        <fullName evidence="4">Protein phosphatase 2C</fullName>
    </recommendedName>
</protein>
<feature type="region of interest" description="Disordered" evidence="1">
    <location>
        <begin position="64"/>
        <end position="89"/>
    </location>
</feature>
<dbReference type="EMBL" id="BRYB01001590">
    <property type="protein sequence ID" value="GMI29154.1"/>
    <property type="molecule type" value="Genomic_DNA"/>
</dbReference>
<evidence type="ECO:0000313" key="3">
    <source>
        <dbReference type="Proteomes" id="UP001165060"/>
    </source>
</evidence>
<dbReference type="Proteomes" id="UP001165060">
    <property type="component" value="Unassembled WGS sequence"/>
</dbReference>
<keyword evidence="3" id="KW-1185">Reference proteome</keyword>
<proteinExistence type="predicted"/>
<organism evidence="2 3">
    <name type="scientific">Tetraparma gracilis</name>
    <dbReference type="NCBI Taxonomy" id="2962635"/>
    <lineage>
        <taxon>Eukaryota</taxon>
        <taxon>Sar</taxon>
        <taxon>Stramenopiles</taxon>
        <taxon>Ochrophyta</taxon>
        <taxon>Bolidophyceae</taxon>
        <taxon>Parmales</taxon>
        <taxon>Triparmaceae</taxon>
        <taxon>Tetraparma</taxon>
    </lineage>
</organism>
<sequence>LPPPPPPTASAFVRERIDTMRPQEITEEILSTIISDDPRASQGIGGDNMTIIIIDFKPGERSYSAEEEELASEGGGWSDAGKGEVAEGS</sequence>
<name>A0ABQ6MNQ9_9STRA</name>
<reference evidence="2 3" key="1">
    <citation type="journal article" date="2023" name="Commun. Biol.">
        <title>Genome analysis of Parmales, the sister group of diatoms, reveals the evolutionary specialization of diatoms from phago-mixotrophs to photoautotrophs.</title>
        <authorList>
            <person name="Ban H."/>
            <person name="Sato S."/>
            <person name="Yoshikawa S."/>
            <person name="Yamada K."/>
            <person name="Nakamura Y."/>
            <person name="Ichinomiya M."/>
            <person name="Sato N."/>
            <person name="Blanc-Mathieu R."/>
            <person name="Endo H."/>
            <person name="Kuwata A."/>
            <person name="Ogata H."/>
        </authorList>
    </citation>
    <scope>NUCLEOTIDE SEQUENCE [LARGE SCALE GENOMIC DNA]</scope>
</reference>
<feature type="non-terminal residue" evidence="2">
    <location>
        <position position="1"/>
    </location>
</feature>
<evidence type="ECO:0008006" key="4">
    <source>
        <dbReference type="Google" id="ProtNLM"/>
    </source>
</evidence>
<comment type="caution">
    <text evidence="2">The sequence shown here is derived from an EMBL/GenBank/DDBJ whole genome shotgun (WGS) entry which is preliminary data.</text>
</comment>
<accession>A0ABQ6MNQ9</accession>